<protein>
    <submittedName>
        <fullName evidence="1">Uncharacterized protein</fullName>
    </submittedName>
</protein>
<gene>
    <name evidence="1" type="ORF">CDD81_7</name>
</gene>
<evidence type="ECO:0000313" key="2">
    <source>
        <dbReference type="Proteomes" id="UP000226192"/>
    </source>
</evidence>
<dbReference type="Proteomes" id="UP000226192">
    <property type="component" value="Unassembled WGS sequence"/>
</dbReference>
<dbReference type="GO" id="GO:0042720">
    <property type="term" value="C:mitochondrial inner membrane peptidase complex"/>
    <property type="evidence" value="ECO:0007669"/>
    <property type="project" value="InterPro"/>
</dbReference>
<reference evidence="1 2" key="1">
    <citation type="submission" date="2017-06" db="EMBL/GenBank/DDBJ databases">
        <title>Ant-infecting Ophiocordyceps genomes reveal a high diversity of potential behavioral manipulation genes and a possible major role for enterotoxins.</title>
        <authorList>
            <person name="De Bekker C."/>
            <person name="Evans H.C."/>
            <person name="Brachmann A."/>
            <person name="Hughes D.P."/>
        </authorList>
    </citation>
    <scope>NUCLEOTIDE SEQUENCE [LARGE SCALE GENOMIC DNA]</scope>
    <source>
        <strain evidence="1 2">Map64</strain>
    </source>
</reference>
<dbReference type="EMBL" id="NJET01000001">
    <property type="protein sequence ID" value="PHH67399.1"/>
    <property type="molecule type" value="Genomic_DNA"/>
</dbReference>
<sequence length="74" mass="8326">MAPPCPSFSAAQLPQKVQFTDSRRRKFAPDAACHRIELAACPLLSLVQYKCTIDAPEVPDSPVRCRPVTRLFRR</sequence>
<keyword evidence="2" id="KW-1185">Reference proteome</keyword>
<name>A0A2C5XCK5_9HYPO</name>
<dbReference type="OrthoDB" id="3983163at2759"/>
<dbReference type="Pfam" id="PF11093">
    <property type="entry name" value="Mitochondr_Som1"/>
    <property type="match status" value="1"/>
</dbReference>
<comment type="caution">
    <text evidence="1">The sequence shown here is derived from an EMBL/GenBank/DDBJ whole genome shotgun (WGS) entry which is preliminary data.</text>
</comment>
<evidence type="ECO:0000313" key="1">
    <source>
        <dbReference type="EMBL" id="PHH67399.1"/>
    </source>
</evidence>
<organism evidence="1 2">
    <name type="scientific">Ophiocordyceps australis</name>
    <dbReference type="NCBI Taxonomy" id="1399860"/>
    <lineage>
        <taxon>Eukaryota</taxon>
        <taxon>Fungi</taxon>
        <taxon>Dikarya</taxon>
        <taxon>Ascomycota</taxon>
        <taxon>Pezizomycotina</taxon>
        <taxon>Sordariomycetes</taxon>
        <taxon>Hypocreomycetidae</taxon>
        <taxon>Hypocreales</taxon>
        <taxon>Ophiocordycipitaceae</taxon>
        <taxon>Ophiocordyceps</taxon>
    </lineage>
</organism>
<accession>A0A2C5XCK5</accession>
<dbReference type="InterPro" id="IPR024645">
    <property type="entry name" value="Mitochondr_Som1"/>
</dbReference>
<proteinExistence type="predicted"/>
<dbReference type="AlphaFoldDB" id="A0A2C5XCK5"/>